<dbReference type="InterPro" id="IPR046335">
    <property type="entry name" value="LacI/GalR-like_sensor"/>
</dbReference>
<comment type="caution">
    <text evidence="5">The sequence shown here is derived from an EMBL/GenBank/DDBJ whole genome shotgun (WGS) entry which is preliminary data.</text>
</comment>
<dbReference type="PROSITE" id="PS50932">
    <property type="entry name" value="HTH_LACI_2"/>
    <property type="match status" value="1"/>
</dbReference>
<dbReference type="Pfam" id="PF00356">
    <property type="entry name" value="LacI"/>
    <property type="match status" value="1"/>
</dbReference>
<dbReference type="PANTHER" id="PTHR30146">
    <property type="entry name" value="LACI-RELATED TRANSCRIPTIONAL REPRESSOR"/>
    <property type="match status" value="1"/>
</dbReference>
<evidence type="ECO:0000256" key="2">
    <source>
        <dbReference type="ARBA" id="ARBA00023125"/>
    </source>
</evidence>
<dbReference type="PROSITE" id="PS00356">
    <property type="entry name" value="HTH_LACI_1"/>
    <property type="match status" value="1"/>
</dbReference>
<evidence type="ECO:0000259" key="4">
    <source>
        <dbReference type="PROSITE" id="PS50932"/>
    </source>
</evidence>
<dbReference type="CDD" id="cd01392">
    <property type="entry name" value="HTH_LacI"/>
    <property type="match status" value="1"/>
</dbReference>
<keyword evidence="6" id="KW-1185">Reference proteome</keyword>
<evidence type="ECO:0000256" key="1">
    <source>
        <dbReference type="ARBA" id="ARBA00023015"/>
    </source>
</evidence>
<dbReference type="Gene3D" id="3.40.50.2300">
    <property type="match status" value="2"/>
</dbReference>
<keyword evidence="3" id="KW-0804">Transcription</keyword>
<dbReference type="SUPFAM" id="SSF53822">
    <property type="entry name" value="Periplasmic binding protein-like I"/>
    <property type="match status" value="1"/>
</dbReference>
<organism evidence="5 6">
    <name type="scientific">Pseudonocardia xinjiangensis</name>
    <dbReference type="NCBI Taxonomy" id="75289"/>
    <lineage>
        <taxon>Bacteria</taxon>
        <taxon>Bacillati</taxon>
        <taxon>Actinomycetota</taxon>
        <taxon>Actinomycetes</taxon>
        <taxon>Pseudonocardiales</taxon>
        <taxon>Pseudonocardiaceae</taxon>
        <taxon>Pseudonocardia</taxon>
    </lineage>
</organism>
<dbReference type="InterPro" id="IPR028082">
    <property type="entry name" value="Peripla_BP_I"/>
</dbReference>
<accession>A0ABX1RRY5</accession>
<dbReference type="InterPro" id="IPR010982">
    <property type="entry name" value="Lambda_DNA-bd_dom_sf"/>
</dbReference>
<proteinExistence type="predicted"/>
<dbReference type="InterPro" id="IPR000843">
    <property type="entry name" value="HTH_LacI"/>
</dbReference>
<keyword evidence="2" id="KW-0238">DNA-binding</keyword>
<dbReference type="Pfam" id="PF13377">
    <property type="entry name" value="Peripla_BP_3"/>
    <property type="match status" value="1"/>
</dbReference>
<protein>
    <submittedName>
        <fullName evidence="5">LacI family transcriptional regulator</fullName>
    </submittedName>
</protein>
<dbReference type="EMBL" id="JAAXKY010000183">
    <property type="protein sequence ID" value="NMH81941.1"/>
    <property type="molecule type" value="Genomic_DNA"/>
</dbReference>
<gene>
    <name evidence="5" type="ORF">HF577_33245</name>
</gene>
<evidence type="ECO:0000313" key="5">
    <source>
        <dbReference type="EMBL" id="NMH81941.1"/>
    </source>
</evidence>
<dbReference type="SUPFAM" id="SSF47413">
    <property type="entry name" value="lambda repressor-like DNA-binding domains"/>
    <property type="match status" value="1"/>
</dbReference>
<sequence length="343" mass="36608">MSLREPGGRRPTMRDVAARAQVSFKTVSRVVNDEGGVSPPLERRVRKAIDELDFRPNVGARILRRSDRRTASIGLLLEDVANPFSAAVQRAVEDEAEHRGVVVYSASLDEDPARERALAKAFGARNVDGLLLVPAGDDQSHLAAELRAGTAIVCVDREANNLPVDSVVTTNEIGAAEGVRHLAAAGHRRIAFLGDRTTIATARQRYVGYEEALRGLGLSVDPALVVRDVRDAGVADGAVTALLGRPDPPTAFFTAQNLVTVGAVRALRRLGREHAVALVGFDDFLLADLLRPGVTVVAQDPTAIGRIAAGLLFARIDGDTSPPQRRLVPTTLIRRGSGEIAPD</sequence>
<evidence type="ECO:0000313" key="6">
    <source>
        <dbReference type="Proteomes" id="UP001296706"/>
    </source>
</evidence>
<dbReference type="Proteomes" id="UP001296706">
    <property type="component" value="Unassembled WGS sequence"/>
</dbReference>
<dbReference type="SMART" id="SM00354">
    <property type="entry name" value="HTH_LACI"/>
    <property type="match status" value="1"/>
</dbReference>
<reference evidence="5 6" key="1">
    <citation type="submission" date="2020-04" db="EMBL/GenBank/DDBJ databases">
        <authorList>
            <person name="Klaysubun C."/>
            <person name="Duangmal K."/>
            <person name="Lipun K."/>
        </authorList>
    </citation>
    <scope>NUCLEOTIDE SEQUENCE [LARGE SCALE GENOMIC DNA]</scope>
    <source>
        <strain evidence="5 6">JCM 11839</strain>
    </source>
</reference>
<dbReference type="PANTHER" id="PTHR30146:SF109">
    <property type="entry name" value="HTH-TYPE TRANSCRIPTIONAL REGULATOR GALS"/>
    <property type="match status" value="1"/>
</dbReference>
<dbReference type="CDD" id="cd06267">
    <property type="entry name" value="PBP1_LacI_sugar_binding-like"/>
    <property type="match status" value="1"/>
</dbReference>
<dbReference type="RefSeq" id="WP_169399962.1">
    <property type="nucleotide sequence ID" value="NZ_BAAAJH010000028.1"/>
</dbReference>
<name>A0ABX1RRY5_9PSEU</name>
<evidence type="ECO:0000256" key="3">
    <source>
        <dbReference type="ARBA" id="ARBA00023163"/>
    </source>
</evidence>
<feature type="domain" description="HTH lacI-type" evidence="4">
    <location>
        <begin position="11"/>
        <end position="65"/>
    </location>
</feature>
<keyword evidence="1" id="KW-0805">Transcription regulation</keyword>
<dbReference type="Gene3D" id="1.10.260.40">
    <property type="entry name" value="lambda repressor-like DNA-binding domains"/>
    <property type="match status" value="1"/>
</dbReference>